<sequence length="223" mass="25378">MTFDLEVIMGDLTDTERKIVEFFIKQGGTAREIASSLNVSERTVYKALYKYRKIAREKGIDPSAFYLRGTIQVPARSSNSSPVIQPDHIELLKKELLKELAEILEKSVHEAVLSAFEELSLASSATLRRSSPMRTPQLNSEEPDITIYRRLAENLERLNYNIEKLSIKLENLNGGQLTQKISYLQYSTGDNNHGNNEMLPSFVQNNPWIEVLQKKTKSTSSLR</sequence>
<organism evidence="2 3">
    <name type="scientific">Infirmifilum uzonense</name>
    <dbReference type="NCBI Taxonomy" id="1550241"/>
    <lineage>
        <taxon>Archaea</taxon>
        <taxon>Thermoproteota</taxon>
        <taxon>Thermoprotei</taxon>
        <taxon>Thermofilales</taxon>
        <taxon>Thermofilaceae</taxon>
        <taxon>Infirmifilum</taxon>
    </lineage>
</organism>
<dbReference type="HOGENOM" id="CLU_1292088_0_0_2"/>
<name>A0A0F7FHV3_9CREN</name>
<dbReference type="Proteomes" id="UP000067434">
    <property type="component" value="Chromosome"/>
</dbReference>
<protein>
    <submittedName>
        <fullName evidence="2">Uncharacterized protein</fullName>
    </submittedName>
</protein>
<dbReference type="Gene3D" id="1.10.10.10">
    <property type="entry name" value="Winged helix-like DNA-binding domain superfamily/Winged helix DNA-binding domain"/>
    <property type="match status" value="1"/>
</dbReference>
<dbReference type="RefSeq" id="WP_052884428.1">
    <property type="nucleotide sequence ID" value="NZ_CP009961.1"/>
</dbReference>
<dbReference type="InterPro" id="IPR013324">
    <property type="entry name" value="RNA_pol_sigma_r3/r4-like"/>
</dbReference>
<dbReference type="PATRIC" id="fig|1550241.5.peg.1287"/>
<dbReference type="KEGG" id="thf:MA03_06190"/>
<evidence type="ECO:0000256" key="1">
    <source>
        <dbReference type="SAM" id="Coils"/>
    </source>
</evidence>
<dbReference type="GeneID" id="25401803"/>
<dbReference type="OrthoDB" id="31429at2157"/>
<evidence type="ECO:0000313" key="2">
    <source>
        <dbReference type="EMBL" id="AKG38920.1"/>
    </source>
</evidence>
<proteinExistence type="predicted"/>
<reference evidence="2 3" key="1">
    <citation type="journal article" date="2015" name="Stand. Genomic Sci.">
        <title>Complete genome sequence of and proposal of Thermofilum uzonense sp. nov. a novel hyperthermophilic crenarchaeon and emended description of the genus Thermofilum.</title>
        <authorList>
            <person name="Toshchakov S.V."/>
            <person name="Korzhenkov A.A."/>
            <person name="Samarov N.I."/>
            <person name="Mazunin I.O."/>
            <person name="Mozhey O.I."/>
            <person name="Shmyr I.S."/>
            <person name="Derbikova K.S."/>
            <person name="Taranov E.A."/>
            <person name="Dominova I.N."/>
            <person name="Bonch-Osmolovskaya E.A."/>
            <person name="Patrushev M.V."/>
            <person name="Podosokorskaya O.A."/>
            <person name="Kublanov I.V."/>
        </authorList>
    </citation>
    <scope>NUCLEOTIDE SEQUENCE [LARGE SCALE GENOMIC DNA]</scope>
    <source>
        <strain evidence="2 3">1807-2</strain>
    </source>
</reference>
<accession>A0A0F7FHV3</accession>
<evidence type="ECO:0000313" key="3">
    <source>
        <dbReference type="Proteomes" id="UP000067434"/>
    </source>
</evidence>
<keyword evidence="1" id="KW-0175">Coiled coil</keyword>
<feature type="coiled-coil region" evidence="1">
    <location>
        <begin position="148"/>
        <end position="175"/>
    </location>
</feature>
<keyword evidence="3" id="KW-1185">Reference proteome</keyword>
<dbReference type="AlphaFoldDB" id="A0A0F7FHV3"/>
<dbReference type="SUPFAM" id="SSF88659">
    <property type="entry name" value="Sigma3 and sigma4 domains of RNA polymerase sigma factors"/>
    <property type="match status" value="1"/>
</dbReference>
<dbReference type="InterPro" id="IPR036388">
    <property type="entry name" value="WH-like_DNA-bd_sf"/>
</dbReference>
<gene>
    <name evidence="2" type="ORF">MA03_06190</name>
</gene>
<dbReference type="EMBL" id="CP009961">
    <property type="protein sequence ID" value="AKG38920.1"/>
    <property type="molecule type" value="Genomic_DNA"/>
</dbReference>